<comment type="caution">
    <text evidence="1">The sequence shown here is derived from an EMBL/GenBank/DDBJ whole genome shotgun (WGS) entry which is preliminary data.</text>
</comment>
<protein>
    <submittedName>
        <fullName evidence="1">TIGR03984 family CRISPR-associated protein</fullName>
    </submittedName>
</protein>
<sequence>MNKPKCESLEVPDNFDIRTWLEVPASQYKLKFLLAHAEDGVIWGKFQDRNLITADSIFSEFAKLRKLTLQQCRIFGESSEVMLWKTDEGFKARLIQDEKNTEFIPENQILWGTQAKTISDGFTLVSDGSQGLCHAVPLVDINFDANQKLHRPLRLCVRHYIHNDEETGLARIYLSRLVNLTTEKELANASQTSK</sequence>
<name>A0ABR8AM95_9CYAN</name>
<keyword evidence="2" id="KW-1185">Reference proteome</keyword>
<reference evidence="1 2" key="1">
    <citation type="journal article" date="2020" name="ISME J.">
        <title>Comparative genomics reveals insights into cyanobacterial evolution and habitat adaptation.</title>
        <authorList>
            <person name="Chen M.Y."/>
            <person name="Teng W.K."/>
            <person name="Zhao L."/>
            <person name="Hu C.X."/>
            <person name="Zhou Y.K."/>
            <person name="Han B.P."/>
            <person name="Song L.R."/>
            <person name="Shu W.S."/>
        </authorList>
    </citation>
    <scope>NUCLEOTIDE SEQUENCE [LARGE SCALE GENOMIC DNA]</scope>
    <source>
        <strain evidence="1 2">FACHB-288</strain>
    </source>
</reference>
<evidence type="ECO:0000313" key="2">
    <source>
        <dbReference type="Proteomes" id="UP000658514"/>
    </source>
</evidence>
<dbReference type="NCBIfam" id="TIGR03984">
    <property type="entry name" value="CRISPR-associated protein Csx19"/>
    <property type="match status" value="1"/>
</dbReference>
<evidence type="ECO:0000313" key="1">
    <source>
        <dbReference type="EMBL" id="MBD2200670.1"/>
    </source>
</evidence>
<dbReference type="RefSeq" id="WP_190551802.1">
    <property type="nucleotide sequence ID" value="NZ_CAWPNO010000005.1"/>
</dbReference>
<organism evidence="1 2">
    <name type="scientific">Calothrix parietina FACHB-288</name>
    <dbReference type="NCBI Taxonomy" id="2692896"/>
    <lineage>
        <taxon>Bacteria</taxon>
        <taxon>Bacillati</taxon>
        <taxon>Cyanobacteriota</taxon>
        <taxon>Cyanophyceae</taxon>
        <taxon>Nostocales</taxon>
        <taxon>Calotrichaceae</taxon>
        <taxon>Calothrix</taxon>
    </lineage>
</organism>
<accession>A0ABR8AM95</accession>
<dbReference type="Proteomes" id="UP000658514">
    <property type="component" value="Unassembled WGS sequence"/>
</dbReference>
<proteinExistence type="predicted"/>
<dbReference type="EMBL" id="JACJQH010000102">
    <property type="protein sequence ID" value="MBD2200670.1"/>
    <property type="molecule type" value="Genomic_DNA"/>
</dbReference>
<gene>
    <name evidence="1" type="ORF">H6G24_35380</name>
</gene>
<dbReference type="InterPro" id="IPR023815">
    <property type="entry name" value="CRISPR-assoc_Csx19"/>
</dbReference>